<dbReference type="Proteomes" id="UP000463051">
    <property type="component" value="Unassembled WGS sequence"/>
</dbReference>
<sequence>MNEIDYFLKITNQNYEQTNLILVANVDGITTDFQDYSEFSLTSEFLSELEVEELTKGFQLIGFNPKVYYDELHFIKDVLTTSILDKNKYNIVVNMAQKGANIGRKSLIPSFCDINNIPYVNSNPYVVSLCRNKLHSGNILTHHGFSVPESWLYDTQFGWLNDKKPPENHKVIIKLNHESASIGLDENNVINFSSESEHLIEQMSHHYKQEIIIQQFIEGFEVECPFLYASEPITLPPLGISINNKIFFENEILTYVLRGTDNYKFYDFESFRTDITKIMTDTTKKIATTLGIRGFGRVDYRINKNGNIFVTDLATSPHIVKHSSFHKSFQILGYSYEQMLGTLVGITLSKITKSVS</sequence>
<reference evidence="5 6" key="1">
    <citation type="submission" date="2019-11" db="EMBL/GenBank/DDBJ databases">
        <title>Paenibacillus monticola sp. nov., a novel PGPR strain isolated from mountain sample in China.</title>
        <authorList>
            <person name="Zhao Q."/>
            <person name="Li H.-P."/>
            <person name="Zhang J.-L."/>
        </authorList>
    </citation>
    <scope>NUCLEOTIDE SEQUENCE [LARGE SCALE GENOMIC DNA]</scope>
    <source>
        <strain evidence="5 6">LC-T2</strain>
    </source>
</reference>
<dbReference type="PROSITE" id="PS50975">
    <property type="entry name" value="ATP_GRASP"/>
    <property type="match status" value="1"/>
</dbReference>
<comment type="caution">
    <text evidence="5">The sequence shown here is derived from an EMBL/GenBank/DDBJ whole genome shotgun (WGS) entry which is preliminary data.</text>
</comment>
<protein>
    <recommendedName>
        <fullName evidence="4">ATP-grasp domain-containing protein</fullName>
    </recommendedName>
</protein>
<keyword evidence="6" id="KW-1185">Reference proteome</keyword>
<keyword evidence="3" id="KW-0067">ATP-binding</keyword>
<accession>A0A7X2H346</accession>
<evidence type="ECO:0000313" key="5">
    <source>
        <dbReference type="EMBL" id="MRN52654.1"/>
    </source>
</evidence>
<dbReference type="GO" id="GO:0008716">
    <property type="term" value="F:D-alanine-D-alanine ligase activity"/>
    <property type="evidence" value="ECO:0007669"/>
    <property type="project" value="InterPro"/>
</dbReference>
<dbReference type="RefSeq" id="WP_154117654.1">
    <property type="nucleotide sequence ID" value="NZ_WJXB01000002.1"/>
</dbReference>
<dbReference type="GO" id="GO:0005524">
    <property type="term" value="F:ATP binding"/>
    <property type="evidence" value="ECO:0007669"/>
    <property type="project" value="UniProtKB-UniRule"/>
</dbReference>
<evidence type="ECO:0000256" key="3">
    <source>
        <dbReference type="PROSITE-ProRule" id="PRU00409"/>
    </source>
</evidence>
<comment type="similarity">
    <text evidence="1">Belongs to the D-alanine--D-alanine ligase family.</text>
</comment>
<dbReference type="InterPro" id="IPR013815">
    <property type="entry name" value="ATP_grasp_subdomain_1"/>
</dbReference>
<dbReference type="InterPro" id="IPR011095">
    <property type="entry name" value="Dala_Dala_lig_C"/>
</dbReference>
<dbReference type="GO" id="GO:0046872">
    <property type="term" value="F:metal ion binding"/>
    <property type="evidence" value="ECO:0007669"/>
    <property type="project" value="InterPro"/>
</dbReference>
<evidence type="ECO:0000259" key="4">
    <source>
        <dbReference type="PROSITE" id="PS50975"/>
    </source>
</evidence>
<dbReference type="Pfam" id="PF07478">
    <property type="entry name" value="Dala_Dala_lig_C"/>
    <property type="match status" value="1"/>
</dbReference>
<feature type="domain" description="ATP-grasp" evidence="4">
    <location>
        <begin position="137"/>
        <end position="345"/>
    </location>
</feature>
<proteinExistence type="inferred from homology"/>
<dbReference type="PANTHER" id="PTHR23132">
    <property type="entry name" value="D-ALANINE--D-ALANINE LIGASE"/>
    <property type="match status" value="1"/>
</dbReference>
<dbReference type="InterPro" id="IPR011761">
    <property type="entry name" value="ATP-grasp"/>
</dbReference>
<evidence type="ECO:0000256" key="1">
    <source>
        <dbReference type="ARBA" id="ARBA00010871"/>
    </source>
</evidence>
<keyword evidence="3" id="KW-0547">Nucleotide-binding</keyword>
<evidence type="ECO:0000256" key="2">
    <source>
        <dbReference type="ARBA" id="ARBA00022598"/>
    </source>
</evidence>
<name>A0A7X2H346_9BACL</name>
<dbReference type="AlphaFoldDB" id="A0A7X2H346"/>
<dbReference type="EMBL" id="WJXB01000002">
    <property type="protein sequence ID" value="MRN52654.1"/>
    <property type="molecule type" value="Genomic_DNA"/>
</dbReference>
<gene>
    <name evidence="5" type="ORF">GJB61_06540</name>
</gene>
<dbReference type="PANTHER" id="PTHR23132:SF23">
    <property type="entry name" value="D-ALANINE--D-ALANINE LIGASE B"/>
    <property type="match status" value="1"/>
</dbReference>
<keyword evidence="2" id="KW-0436">Ligase</keyword>
<organism evidence="5 6">
    <name type="scientific">Paenibacillus monticola</name>
    <dbReference type="NCBI Taxonomy" id="2666075"/>
    <lineage>
        <taxon>Bacteria</taxon>
        <taxon>Bacillati</taxon>
        <taxon>Bacillota</taxon>
        <taxon>Bacilli</taxon>
        <taxon>Bacillales</taxon>
        <taxon>Paenibacillaceae</taxon>
        <taxon>Paenibacillus</taxon>
    </lineage>
</organism>
<dbReference type="SUPFAM" id="SSF56059">
    <property type="entry name" value="Glutathione synthetase ATP-binding domain-like"/>
    <property type="match status" value="1"/>
</dbReference>
<evidence type="ECO:0000313" key="6">
    <source>
        <dbReference type="Proteomes" id="UP000463051"/>
    </source>
</evidence>
<dbReference type="Gene3D" id="3.30.470.20">
    <property type="entry name" value="ATP-grasp fold, B domain"/>
    <property type="match status" value="1"/>
</dbReference>
<dbReference type="Gene3D" id="3.30.1490.20">
    <property type="entry name" value="ATP-grasp fold, A domain"/>
    <property type="match status" value="1"/>
</dbReference>